<evidence type="ECO:0000313" key="1">
    <source>
        <dbReference type="EMBL" id="JAH52897.1"/>
    </source>
</evidence>
<organism evidence="1">
    <name type="scientific">Anguilla anguilla</name>
    <name type="common">European freshwater eel</name>
    <name type="synonym">Muraena anguilla</name>
    <dbReference type="NCBI Taxonomy" id="7936"/>
    <lineage>
        <taxon>Eukaryota</taxon>
        <taxon>Metazoa</taxon>
        <taxon>Chordata</taxon>
        <taxon>Craniata</taxon>
        <taxon>Vertebrata</taxon>
        <taxon>Euteleostomi</taxon>
        <taxon>Actinopterygii</taxon>
        <taxon>Neopterygii</taxon>
        <taxon>Teleostei</taxon>
        <taxon>Anguilliformes</taxon>
        <taxon>Anguillidae</taxon>
        <taxon>Anguilla</taxon>
    </lineage>
</organism>
<accession>A0A0E9THI4</accession>
<protein>
    <submittedName>
        <fullName evidence="1">Uncharacterized protein</fullName>
    </submittedName>
</protein>
<sequence>MSLNPDYIFKYQLSKS</sequence>
<name>A0A0E9THI4_ANGAN</name>
<dbReference type="EMBL" id="GBXM01055680">
    <property type="protein sequence ID" value="JAH52897.1"/>
    <property type="molecule type" value="Transcribed_RNA"/>
</dbReference>
<dbReference type="AlphaFoldDB" id="A0A0E9THI4"/>
<reference evidence="1" key="1">
    <citation type="submission" date="2014-11" db="EMBL/GenBank/DDBJ databases">
        <authorList>
            <person name="Amaro Gonzalez C."/>
        </authorList>
    </citation>
    <scope>NUCLEOTIDE SEQUENCE</scope>
</reference>
<proteinExistence type="predicted"/>
<reference evidence="1" key="2">
    <citation type="journal article" date="2015" name="Fish Shellfish Immunol.">
        <title>Early steps in the European eel (Anguilla anguilla)-Vibrio vulnificus interaction in the gills: Role of the RtxA13 toxin.</title>
        <authorList>
            <person name="Callol A."/>
            <person name="Pajuelo D."/>
            <person name="Ebbesson L."/>
            <person name="Teles M."/>
            <person name="MacKenzie S."/>
            <person name="Amaro C."/>
        </authorList>
    </citation>
    <scope>NUCLEOTIDE SEQUENCE</scope>
</reference>